<name>A0ABV5AAM4_9BACL</name>
<dbReference type="Pfam" id="PF01050">
    <property type="entry name" value="MannoseP_isomer"/>
    <property type="match status" value="1"/>
</dbReference>
<feature type="domain" description="Nucleotidyl transferase" evidence="1">
    <location>
        <begin position="3"/>
        <end position="266"/>
    </location>
</feature>
<feature type="domain" description="MannoseP isomerase/GMP-like beta-helix" evidence="3">
    <location>
        <begin position="279"/>
        <end position="327"/>
    </location>
</feature>
<dbReference type="PANTHER" id="PTHR46390">
    <property type="entry name" value="MANNOSE-1-PHOSPHATE GUANYLYLTRANSFERASE"/>
    <property type="match status" value="1"/>
</dbReference>
<dbReference type="PANTHER" id="PTHR46390:SF1">
    <property type="entry name" value="MANNOSE-1-PHOSPHATE GUANYLYLTRANSFERASE"/>
    <property type="match status" value="1"/>
</dbReference>
<comment type="caution">
    <text evidence="4">The sequence shown here is derived from an EMBL/GenBank/DDBJ whole genome shotgun (WGS) entry which is preliminary data.</text>
</comment>
<dbReference type="Pfam" id="PF22640">
    <property type="entry name" value="ManC_GMP_beta-helix"/>
    <property type="match status" value="1"/>
</dbReference>
<organism evidence="4 5">
    <name type="scientific">Alicyclobacillus fastidiosus</name>
    <dbReference type="NCBI Taxonomy" id="392011"/>
    <lineage>
        <taxon>Bacteria</taxon>
        <taxon>Bacillati</taxon>
        <taxon>Bacillota</taxon>
        <taxon>Bacilli</taxon>
        <taxon>Bacillales</taxon>
        <taxon>Alicyclobacillaceae</taxon>
        <taxon>Alicyclobacillus</taxon>
    </lineage>
</organism>
<dbReference type="Proteomes" id="UP001579974">
    <property type="component" value="Unassembled WGS sequence"/>
</dbReference>
<dbReference type="EMBL" id="JBDXSU010000002">
    <property type="protein sequence ID" value="MFB5189237.1"/>
    <property type="molecule type" value="Genomic_DNA"/>
</dbReference>
<evidence type="ECO:0000259" key="1">
    <source>
        <dbReference type="Pfam" id="PF00483"/>
    </source>
</evidence>
<dbReference type="InterPro" id="IPR051161">
    <property type="entry name" value="Mannose-6P_isomerase_type2"/>
</dbReference>
<dbReference type="Pfam" id="PF00483">
    <property type="entry name" value="NTP_transferase"/>
    <property type="match status" value="1"/>
</dbReference>
<dbReference type="SUPFAM" id="SSF53448">
    <property type="entry name" value="Nucleotide-diphospho-sugar transferases"/>
    <property type="match status" value="1"/>
</dbReference>
<dbReference type="RefSeq" id="WP_275472619.1">
    <property type="nucleotide sequence ID" value="NZ_CP162940.1"/>
</dbReference>
<evidence type="ECO:0000259" key="2">
    <source>
        <dbReference type="Pfam" id="PF01050"/>
    </source>
</evidence>
<dbReference type="InterPro" id="IPR001538">
    <property type="entry name" value="Man6P_isomerase-2_C"/>
</dbReference>
<gene>
    <name evidence="4" type="ORF">KKP3000_002237</name>
</gene>
<reference evidence="4 5" key="1">
    <citation type="journal article" date="2024" name="Int. J. Mol. Sci.">
        <title>Exploration of Alicyclobacillus spp. Genome in Search of Antibiotic Resistance.</title>
        <authorList>
            <person name="Bucka-Kolendo J."/>
            <person name="Kiousi D.E."/>
            <person name="Dekowska A."/>
            <person name="Mikolajczuk-Szczyrba A."/>
            <person name="Karadedos D.M."/>
            <person name="Michael P."/>
            <person name="Galanis A."/>
            <person name="Sokolowska B."/>
        </authorList>
    </citation>
    <scope>NUCLEOTIDE SEQUENCE [LARGE SCALE GENOMIC DNA]</scope>
    <source>
        <strain evidence="4 5">KKP 3000</strain>
    </source>
</reference>
<evidence type="ECO:0000313" key="4">
    <source>
        <dbReference type="EMBL" id="MFB5189237.1"/>
    </source>
</evidence>
<accession>A0ABV5AAM4</accession>
<proteinExistence type="predicted"/>
<dbReference type="InterPro" id="IPR054566">
    <property type="entry name" value="ManC/GMP-like_b-helix"/>
</dbReference>
<protein>
    <submittedName>
        <fullName evidence="4">Sugar phosphate nucleotidyltransferase</fullName>
    </submittedName>
</protein>
<feature type="domain" description="Mannose-6-phosphate isomerase type II C-terminal" evidence="2">
    <location>
        <begin position="338"/>
        <end position="442"/>
    </location>
</feature>
<keyword evidence="5" id="KW-1185">Reference proteome</keyword>
<dbReference type="InterPro" id="IPR014710">
    <property type="entry name" value="RmlC-like_jellyroll"/>
</dbReference>
<evidence type="ECO:0000313" key="5">
    <source>
        <dbReference type="Proteomes" id="UP001579974"/>
    </source>
</evidence>
<sequence length="459" mass="51565">MRVVLLSGGSGKRLWPMSNEARSKQFLKVLHDRDGNRVSMLQRIWEQLGQVGLQTSAYLCASKAQRDTIENQIGRVPFIEEPSRKDTFPAIALSVLYLADVEGCTDEEVVAVLPVDHDVDEQYFRFVQQLDVRLDESGADLLLMGVTPSAPVSKFGYIRIAEAYAPQSSMYKVHSFTEKPTKEVAESLIANGALWNCGVFCFRIGFLKRALAALGYPENYQELVMLYPLLPKRSFDYEVVEQTSNIAVATFTGKWADMGTWGTLSEKIREEFVGLGTSVDCDNTHVINEFGIPVVTMGLKDAIVVATPDGILAADKECASEIKNVIDHYSTRPMFEERRWGTYRVLDYQKLTDGTEVLSKHIELHAGKNISYQKHAKRSEVWTVVQGRGEVVLDSRVIQVESGDVIHIHPEQWHAIRSLGAQKLVFIEVQFGSELSEEDIARRYVDWAHILNHLGILVG</sequence>
<dbReference type="CDD" id="cd02213">
    <property type="entry name" value="cupin_PMI_typeII_C"/>
    <property type="match status" value="1"/>
</dbReference>
<evidence type="ECO:0000259" key="3">
    <source>
        <dbReference type="Pfam" id="PF22640"/>
    </source>
</evidence>
<dbReference type="InterPro" id="IPR011051">
    <property type="entry name" value="RmlC_Cupin_sf"/>
</dbReference>
<dbReference type="InterPro" id="IPR029044">
    <property type="entry name" value="Nucleotide-diphossugar_trans"/>
</dbReference>
<dbReference type="SUPFAM" id="SSF51182">
    <property type="entry name" value="RmlC-like cupins"/>
    <property type="match status" value="1"/>
</dbReference>
<dbReference type="Gene3D" id="3.90.550.10">
    <property type="entry name" value="Spore Coat Polysaccharide Biosynthesis Protein SpsA, Chain A"/>
    <property type="match status" value="1"/>
</dbReference>
<dbReference type="InterPro" id="IPR005835">
    <property type="entry name" value="NTP_transferase_dom"/>
</dbReference>
<dbReference type="Gene3D" id="2.60.120.10">
    <property type="entry name" value="Jelly Rolls"/>
    <property type="match status" value="1"/>
</dbReference>